<dbReference type="InterPro" id="IPR012349">
    <property type="entry name" value="Split_barrel_FMN-bd"/>
</dbReference>
<keyword evidence="4" id="KW-1185">Reference proteome</keyword>
<feature type="region of interest" description="Disordered" evidence="1">
    <location>
        <begin position="1"/>
        <end position="26"/>
    </location>
</feature>
<evidence type="ECO:0000313" key="3">
    <source>
        <dbReference type="EMBL" id="TFK25175.1"/>
    </source>
</evidence>
<dbReference type="AlphaFoldDB" id="A0A5C3KY21"/>
<dbReference type="PANTHER" id="PTHR34818:SF1">
    <property type="entry name" value="PROTEIN BLI-3"/>
    <property type="match status" value="1"/>
</dbReference>
<proteinExistence type="predicted"/>
<gene>
    <name evidence="3" type="ORF">FA15DRAFT_680304</name>
</gene>
<feature type="domain" description="General stress protein FMN-binding split barrel" evidence="2">
    <location>
        <begin position="25"/>
        <end position="180"/>
    </location>
</feature>
<name>A0A5C3KY21_COPMA</name>
<evidence type="ECO:0000259" key="2">
    <source>
        <dbReference type="Pfam" id="PF16242"/>
    </source>
</evidence>
<dbReference type="OrthoDB" id="434253at2759"/>
<evidence type="ECO:0000256" key="1">
    <source>
        <dbReference type="SAM" id="MobiDB-lite"/>
    </source>
</evidence>
<accession>A0A5C3KY21</accession>
<dbReference type="Gene3D" id="2.30.110.10">
    <property type="entry name" value="Electron Transport, Fmn-binding Protein, Chain A"/>
    <property type="match status" value="1"/>
</dbReference>
<reference evidence="3 4" key="1">
    <citation type="journal article" date="2019" name="Nat. Ecol. Evol.">
        <title>Megaphylogeny resolves global patterns of mushroom evolution.</title>
        <authorList>
            <person name="Varga T."/>
            <person name="Krizsan K."/>
            <person name="Foldi C."/>
            <person name="Dima B."/>
            <person name="Sanchez-Garcia M."/>
            <person name="Sanchez-Ramirez S."/>
            <person name="Szollosi G.J."/>
            <person name="Szarkandi J.G."/>
            <person name="Papp V."/>
            <person name="Albert L."/>
            <person name="Andreopoulos W."/>
            <person name="Angelini C."/>
            <person name="Antonin V."/>
            <person name="Barry K.W."/>
            <person name="Bougher N.L."/>
            <person name="Buchanan P."/>
            <person name="Buyck B."/>
            <person name="Bense V."/>
            <person name="Catcheside P."/>
            <person name="Chovatia M."/>
            <person name="Cooper J."/>
            <person name="Damon W."/>
            <person name="Desjardin D."/>
            <person name="Finy P."/>
            <person name="Geml J."/>
            <person name="Haridas S."/>
            <person name="Hughes K."/>
            <person name="Justo A."/>
            <person name="Karasinski D."/>
            <person name="Kautmanova I."/>
            <person name="Kiss B."/>
            <person name="Kocsube S."/>
            <person name="Kotiranta H."/>
            <person name="LaButti K.M."/>
            <person name="Lechner B.E."/>
            <person name="Liimatainen K."/>
            <person name="Lipzen A."/>
            <person name="Lukacs Z."/>
            <person name="Mihaltcheva S."/>
            <person name="Morgado L.N."/>
            <person name="Niskanen T."/>
            <person name="Noordeloos M.E."/>
            <person name="Ohm R.A."/>
            <person name="Ortiz-Santana B."/>
            <person name="Ovrebo C."/>
            <person name="Racz N."/>
            <person name="Riley R."/>
            <person name="Savchenko A."/>
            <person name="Shiryaev A."/>
            <person name="Soop K."/>
            <person name="Spirin V."/>
            <person name="Szebenyi C."/>
            <person name="Tomsovsky M."/>
            <person name="Tulloss R.E."/>
            <person name="Uehling J."/>
            <person name="Grigoriev I.V."/>
            <person name="Vagvolgyi C."/>
            <person name="Papp T."/>
            <person name="Martin F.M."/>
            <person name="Miettinen O."/>
            <person name="Hibbett D.S."/>
            <person name="Nagy L.G."/>
        </authorList>
    </citation>
    <scope>NUCLEOTIDE SEQUENCE [LARGE SCALE GENOMIC DNA]</scope>
    <source>
        <strain evidence="3 4">CBS 121175</strain>
    </source>
</reference>
<sequence length="203" mass="22582">MSQAHTNLDPYTTKAESHHRTPQEKIDGLREIMNSVQTAMLTTRSSDGQLHSRAMNPASRPEENGLTLVFLANNVSHKFEEIQTDSHVNISFIDHASSNWASICGKARVSQNQDEIRRYWTSATTAWFGDLKDGVHKGNETDPRVSLIEVVPDEIRYWYVTKGKIGRALEVGVGAATGKTASPGELRTISKDEIQLVEGLHKN</sequence>
<dbReference type="STRING" id="230819.A0A5C3KY21"/>
<feature type="compositionally biased region" description="Basic and acidic residues" evidence="1">
    <location>
        <begin position="15"/>
        <end position="26"/>
    </location>
</feature>
<dbReference type="SUPFAM" id="SSF50475">
    <property type="entry name" value="FMN-binding split barrel"/>
    <property type="match status" value="1"/>
</dbReference>
<dbReference type="Pfam" id="PF16242">
    <property type="entry name" value="Pyrid_ox_like"/>
    <property type="match status" value="1"/>
</dbReference>
<dbReference type="PANTHER" id="PTHR34818">
    <property type="entry name" value="PROTEIN BLI-3"/>
    <property type="match status" value="1"/>
</dbReference>
<organism evidence="3 4">
    <name type="scientific">Coprinopsis marcescibilis</name>
    <name type="common">Agaric fungus</name>
    <name type="synonym">Psathyrella marcescibilis</name>
    <dbReference type="NCBI Taxonomy" id="230819"/>
    <lineage>
        <taxon>Eukaryota</taxon>
        <taxon>Fungi</taxon>
        <taxon>Dikarya</taxon>
        <taxon>Basidiomycota</taxon>
        <taxon>Agaricomycotina</taxon>
        <taxon>Agaricomycetes</taxon>
        <taxon>Agaricomycetidae</taxon>
        <taxon>Agaricales</taxon>
        <taxon>Agaricineae</taxon>
        <taxon>Psathyrellaceae</taxon>
        <taxon>Coprinopsis</taxon>
    </lineage>
</organism>
<dbReference type="EMBL" id="ML210189">
    <property type="protein sequence ID" value="TFK25175.1"/>
    <property type="molecule type" value="Genomic_DNA"/>
</dbReference>
<dbReference type="InterPro" id="IPR038725">
    <property type="entry name" value="YdaG_split_barrel_FMN-bd"/>
</dbReference>
<dbReference type="Proteomes" id="UP000307440">
    <property type="component" value="Unassembled WGS sequence"/>
</dbReference>
<evidence type="ECO:0000313" key="4">
    <source>
        <dbReference type="Proteomes" id="UP000307440"/>
    </source>
</evidence>
<protein>
    <recommendedName>
        <fullName evidence="2">General stress protein FMN-binding split barrel domain-containing protein</fullName>
    </recommendedName>
</protein>
<dbReference type="InterPro" id="IPR052917">
    <property type="entry name" value="Stress-Dev_Protein"/>
</dbReference>
<feature type="compositionally biased region" description="Polar residues" evidence="1">
    <location>
        <begin position="1"/>
        <end position="10"/>
    </location>
</feature>